<keyword evidence="1" id="KW-0472">Membrane</keyword>
<dbReference type="EMBL" id="UOEW01000154">
    <property type="protein sequence ID" value="VAW36902.1"/>
    <property type="molecule type" value="Genomic_DNA"/>
</dbReference>
<evidence type="ECO:0008006" key="3">
    <source>
        <dbReference type="Google" id="ProtNLM"/>
    </source>
</evidence>
<reference evidence="2" key="1">
    <citation type="submission" date="2018-06" db="EMBL/GenBank/DDBJ databases">
        <authorList>
            <person name="Zhirakovskaya E."/>
        </authorList>
    </citation>
    <scope>NUCLEOTIDE SEQUENCE</scope>
</reference>
<dbReference type="Pfam" id="PF14316">
    <property type="entry name" value="DUF4381"/>
    <property type="match status" value="1"/>
</dbReference>
<protein>
    <recommendedName>
        <fullName evidence="3">DUF4381 domain-containing protein</fullName>
    </recommendedName>
</protein>
<keyword evidence="1" id="KW-1133">Transmembrane helix</keyword>
<gene>
    <name evidence="2" type="ORF">MNBD_GAMMA01-2156</name>
</gene>
<proteinExistence type="predicted"/>
<dbReference type="AlphaFoldDB" id="A0A3B0VDB4"/>
<accession>A0A3B0VDB4</accession>
<keyword evidence="1" id="KW-0812">Transmembrane</keyword>
<sequence>MDKATATLELRDIHLPTDPSIWPLAIGWWLLIICVVIIAYLFWKKLAQLRKQKQLNNLLQQELLDISNRYKIHQNKPKLASEVSILLNRFVKYGLKDTHATALTGNQWIEYLNHRVDTNNHRGQLGVFSEFSKELTQAQYMRNVDFDVPRLIATVKNYFPKAIKSMQKVDKLKQGTKHA</sequence>
<organism evidence="2">
    <name type="scientific">hydrothermal vent metagenome</name>
    <dbReference type="NCBI Taxonomy" id="652676"/>
    <lineage>
        <taxon>unclassified sequences</taxon>
        <taxon>metagenomes</taxon>
        <taxon>ecological metagenomes</taxon>
    </lineage>
</organism>
<dbReference type="InterPro" id="IPR025489">
    <property type="entry name" value="DUF4381"/>
</dbReference>
<feature type="transmembrane region" description="Helical" evidence="1">
    <location>
        <begin position="20"/>
        <end position="43"/>
    </location>
</feature>
<name>A0A3B0VDB4_9ZZZZ</name>
<evidence type="ECO:0000256" key="1">
    <source>
        <dbReference type="SAM" id="Phobius"/>
    </source>
</evidence>
<evidence type="ECO:0000313" key="2">
    <source>
        <dbReference type="EMBL" id="VAW36902.1"/>
    </source>
</evidence>